<dbReference type="Pfam" id="PF00528">
    <property type="entry name" value="BPD_transp_1"/>
    <property type="match status" value="1"/>
</dbReference>
<keyword evidence="3" id="KW-0813">Transport</keyword>
<gene>
    <name evidence="11" type="primary">artQ_24</name>
    <name evidence="11" type="ORF">SDC9_141930</name>
</gene>
<dbReference type="GO" id="GO:0043190">
    <property type="term" value="C:ATP-binding cassette (ABC) transporter complex"/>
    <property type="evidence" value="ECO:0007669"/>
    <property type="project" value="InterPro"/>
</dbReference>
<dbReference type="InterPro" id="IPR000515">
    <property type="entry name" value="MetI-like"/>
</dbReference>
<dbReference type="PANTHER" id="PTHR30614">
    <property type="entry name" value="MEMBRANE COMPONENT OF AMINO ACID ABC TRANSPORTER"/>
    <property type="match status" value="1"/>
</dbReference>
<dbReference type="CDD" id="cd06261">
    <property type="entry name" value="TM_PBP2"/>
    <property type="match status" value="1"/>
</dbReference>
<feature type="transmembrane region" description="Helical" evidence="9">
    <location>
        <begin position="185"/>
        <end position="206"/>
    </location>
</feature>
<organism evidence="11">
    <name type="scientific">bioreactor metagenome</name>
    <dbReference type="NCBI Taxonomy" id="1076179"/>
    <lineage>
        <taxon>unclassified sequences</taxon>
        <taxon>metagenomes</taxon>
        <taxon>ecological metagenomes</taxon>
    </lineage>
</organism>
<comment type="caution">
    <text evidence="11">The sequence shown here is derived from an EMBL/GenBank/DDBJ whole genome shotgun (WGS) entry which is preliminary data.</text>
</comment>
<evidence type="ECO:0000259" key="10">
    <source>
        <dbReference type="PROSITE" id="PS50928"/>
    </source>
</evidence>
<dbReference type="NCBIfam" id="TIGR01726">
    <property type="entry name" value="HEQRo_perm_3TM"/>
    <property type="match status" value="1"/>
</dbReference>
<dbReference type="Gene3D" id="1.10.3720.10">
    <property type="entry name" value="MetI-like"/>
    <property type="match status" value="1"/>
</dbReference>
<name>A0A645E2H6_9ZZZZ</name>
<evidence type="ECO:0000256" key="7">
    <source>
        <dbReference type="ARBA" id="ARBA00022989"/>
    </source>
</evidence>
<comment type="subcellular location">
    <subcellularLocation>
        <location evidence="1">Cell membrane</location>
        <topology evidence="1">Multi-pass membrane protein</topology>
    </subcellularLocation>
</comment>
<keyword evidence="4" id="KW-1003">Cell membrane</keyword>
<evidence type="ECO:0000256" key="1">
    <source>
        <dbReference type="ARBA" id="ARBA00004651"/>
    </source>
</evidence>
<dbReference type="SUPFAM" id="SSF161098">
    <property type="entry name" value="MetI-like"/>
    <property type="match status" value="1"/>
</dbReference>
<evidence type="ECO:0000256" key="3">
    <source>
        <dbReference type="ARBA" id="ARBA00022448"/>
    </source>
</evidence>
<evidence type="ECO:0000256" key="8">
    <source>
        <dbReference type="ARBA" id="ARBA00023136"/>
    </source>
</evidence>
<evidence type="ECO:0000256" key="2">
    <source>
        <dbReference type="ARBA" id="ARBA00010072"/>
    </source>
</evidence>
<dbReference type="EMBL" id="VSSQ01041371">
    <property type="protein sequence ID" value="MPM94782.1"/>
    <property type="molecule type" value="Genomic_DNA"/>
</dbReference>
<keyword evidence="8 9" id="KW-0472">Membrane</keyword>
<keyword evidence="7 9" id="KW-1133">Transmembrane helix</keyword>
<feature type="domain" description="ABC transmembrane type-1" evidence="10">
    <location>
        <begin position="24"/>
        <end position="210"/>
    </location>
</feature>
<sequence length="221" mass="24197">MFTNMIPNIEKMLGRYSGLFVEGLGYTLLLSLLTVLGGTVLGSLLALMRRSRAVPVRVIATTYVEVVRGTPLLLQLYVFYFMLPELNLSKFASIVIALVFNSAAYVCEIVRAGIDAVDPGQTEAARSLGMSGAQGMRRIVLPQAVRNILPALCNEFVAVIKETSLASTFFVGDLMTQYSVIRGNMFLVIEPLLVVGVIYFMLTFTLSKAVAMLERRLKAGD</sequence>
<evidence type="ECO:0000313" key="11">
    <source>
        <dbReference type="EMBL" id="MPM94782.1"/>
    </source>
</evidence>
<dbReference type="GO" id="GO:0006865">
    <property type="term" value="P:amino acid transport"/>
    <property type="evidence" value="ECO:0007669"/>
    <property type="project" value="UniProtKB-KW"/>
</dbReference>
<dbReference type="PROSITE" id="PS50928">
    <property type="entry name" value="ABC_TM1"/>
    <property type="match status" value="1"/>
</dbReference>
<dbReference type="InterPro" id="IPR010065">
    <property type="entry name" value="AA_ABC_transptr_permease_3TM"/>
</dbReference>
<accession>A0A645E2H6</accession>
<dbReference type="GO" id="GO:0022857">
    <property type="term" value="F:transmembrane transporter activity"/>
    <property type="evidence" value="ECO:0007669"/>
    <property type="project" value="InterPro"/>
</dbReference>
<dbReference type="FunFam" id="1.10.3720.10:FF:000033">
    <property type="entry name" value="Polar amino acid ABC transporter permease"/>
    <property type="match status" value="1"/>
</dbReference>
<keyword evidence="6" id="KW-0029">Amino-acid transport</keyword>
<protein>
    <submittedName>
        <fullName evidence="11">Arginine transport system permease protein ArtQ</fullName>
    </submittedName>
</protein>
<evidence type="ECO:0000256" key="9">
    <source>
        <dbReference type="SAM" id="Phobius"/>
    </source>
</evidence>
<reference evidence="11" key="1">
    <citation type="submission" date="2019-08" db="EMBL/GenBank/DDBJ databases">
        <authorList>
            <person name="Kucharzyk K."/>
            <person name="Murdoch R.W."/>
            <person name="Higgins S."/>
            <person name="Loffler F."/>
        </authorList>
    </citation>
    <scope>NUCLEOTIDE SEQUENCE</scope>
</reference>
<evidence type="ECO:0000256" key="5">
    <source>
        <dbReference type="ARBA" id="ARBA00022692"/>
    </source>
</evidence>
<feature type="transmembrane region" description="Helical" evidence="9">
    <location>
        <begin position="88"/>
        <end position="107"/>
    </location>
</feature>
<evidence type="ECO:0000256" key="6">
    <source>
        <dbReference type="ARBA" id="ARBA00022970"/>
    </source>
</evidence>
<feature type="transmembrane region" description="Helical" evidence="9">
    <location>
        <begin position="60"/>
        <end position="82"/>
    </location>
</feature>
<feature type="transmembrane region" description="Helical" evidence="9">
    <location>
        <begin position="24"/>
        <end position="48"/>
    </location>
</feature>
<evidence type="ECO:0000256" key="4">
    <source>
        <dbReference type="ARBA" id="ARBA00022475"/>
    </source>
</evidence>
<dbReference type="PANTHER" id="PTHR30614:SF20">
    <property type="entry name" value="GLUTAMINE TRANSPORT SYSTEM PERMEASE PROTEIN GLNP"/>
    <property type="match status" value="1"/>
</dbReference>
<keyword evidence="5 9" id="KW-0812">Transmembrane</keyword>
<dbReference type="AlphaFoldDB" id="A0A645E2H6"/>
<proteinExistence type="inferred from homology"/>
<comment type="similarity">
    <text evidence="2">Belongs to the binding-protein-dependent transport system permease family. HisMQ subfamily.</text>
</comment>
<dbReference type="InterPro" id="IPR043429">
    <property type="entry name" value="ArtM/GltK/GlnP/TcyL/YhdX-like"/>
</dbReference>
<dbReference type="InterPro" id="IPR035906">
    <property type="entry name" value="MetI-like_sf"/>
</dbReference>